<evidence type="ECO:0000256" key="1">
    <source>
        <dbReference type="SAM" id="Phobius"/>
    </source>
</evidence>
<name>A0A9D5NZ65_XYLRU</name>
<proteinExistence type="predicted"/>
<dbReference type="AlphaFoldDB" id="A0A9D5NZ65"/>
<keyword evidence="1" id="KW-0472">Membrane</keyword>
<accession>A0A9D5NZ65</accession>
<keyword evidence="1" id="KW-0812">Transmembrane</keyword>
<keyword evidence="1" id="KW-1133">Transmembrane helix</keyword>
<dbReference type="Proteomes" id="UP000806522">
    <property type="component" value="Unassembled WGS sequence"/>
</dbReference>
<dbReference type="EMBL" id="SUYC01000004">
    <property type="protein sequence ID" value="MBE6270235.1"/>
    <property type="molecule type" value="Genomic_DNA"/>
</dbReference>
<evidence type="ECO:0000313" key="2">
    <source>
        <dbReference type="EMBL" id="MBE6270235.1"/>
    </source>
</evidence>
<protein>
    <submittedName>
        <fullName evidence="2">Uncharacterized protein</fullName>
    </submittedName>
</protein>
<evidence type="ECO:0000313" key="3">
    <source>
        <dbReference type="Proteomes" id="UP000806522"/>
    </source>
</evidence>
<sequence length="158" mass="18082">MENILYTQNESANQKNSIIVDGEFYSEMSTGIASDALRLINKKSGEKGKWVWLIEQLKDYGIIKSKNFKFAKDSSGILIKACFQEKDELGRNMPFLFYTKSTDINEACQILNNYAANIKRDCFENELKILPYLSDKFIYGGILSSITLLILIIWKIAN</sequence>
<feature type="transmembrane region" description="Helical" evidence="1">
    <location>
        <begin position="137"/>
        <end position="157"/>
    </location>
</feature>
<reference evidence="2" key="1">
    <citation type="submission" date="2019-04" db="EMBL/GenBank/DDBJ databases">
        <title>Evolution of Biomass-Degrading Anaerobic Consortia Revealed by Metagenomics.</title>
        <authorList>
            <person name="Peng X."/>
        </authorList>
    </citation>
    <scope>NUCLEOTIDE SEQUENCE</scope>
    <source>
        <strain evidence="2">SIG140</strain>
    </source>
</reference>
<gene>
    <name evidence="2" type="ORF">E7101_04720</name>
</gene>
<organism evidence="2 3">
    <name type="scientific">Xylanibacter ruminicola</name>
    <name type="common">Prevotella ruminicola</name>
    <dbReference type="NCBI Taxonomy" id="839"/>
    <lineage>
        <taxon>Bacteria</taxon>
        <taxon>Pseudomonadati</taxon>
        <taxon>Bacteroidota</taxon>
        <taxon>Bacteroidia</taxon>
        <taxon>Bacteroidales</taxon>
        <taxon>Prevotellaceae</taxon>
        <taxon>Xylanibacter</taxon>
    </lineage>
</organism>
<comment type="caution">
    <text evidence="2">The sequence shown here is derived from an EMBL/GenBank/DDBJ whole genome shotgun (WGS) entry which is preliminary data.</text>
</comment>